<evidence type="ECO:0000313" key="4">
    <source>
        <dbReference type="EMBL" id="AWM36155.1"/>
    </source>
</evidence>
<dbReference type="PANTHER" id="PTHR24113">
    <property type="entry name" value="RAN GTPASE-ACTIVATING PROTEIN 1"/>
    <property type="match status" value="1"/>
</dbReference>
<protein>
    <submittedName>
        <fullName evidence="4">TIGR02996 domain-containing protein</fullName>
    </submittedName>
</protein>
<dbReference type="RefSeq" id="WP_010047012.1">
    <property type="nucleotide sequence ID" value="NZ_CP025958.1"/>
</dbReference>
<evidence type="ECO:0000313" key="5">
    <source>
        <dbReference type="Proteomes" id="UP000245802"/>
    </source>
</evidence>
<dbReference type="Gene3D" id="3.80.10.10">
    <property type="entry name" value="Ribonuclease Inhibitor"/>
    <property type="match status" value="1"/>
</dbReference>
<dbReference type="KEGG" id="gog:C1280_03455"/>
<dbReference type="SUPFAM" id="SSF52047">
    <property type="entry name" value="RNI-like"/>
    <property type="match status" value="1"/>
</dbReference>
<dbReference type="GO" id="GO:0006913">
    <property type="term" value="P:nucleocytoplasmic transport"/>
    <property type="evidence" value="ECO:0007669"/>
    <property type="project" value="TreeGrafter"/>
</dbReference>
<dbReference type="GO" id="GO:0048471">
    <property type="term" value="C:perinuclear region of cytoplasm"/>
    <property type="evidence" value="ECO:0007669"/>
    <property type="project" value="TreeGrafter"/>
</dbReference>
<dbReference type="GO" id="GO:0005829">
    <property type="term" value="C:cytosol"/>
    <property type="evidence" value="ECO:0007669"/>
    <property type="project" value="TreeGrafter"/>
</dbReference>
<dbReference type="GO" id="GO:0031267">
    <property type="term" value="F:small GTPase binding"/>
    <property type="evidence" value="ECO:0007669"/>
    <property type="project" value="TreeGrafter"/>
</dbReference>
<dbReference type="PANTHER" id="PTHR24113:SF12">
    <property type="entry name" value="RAN GTPASE-ACTIVATING PROTEIN 1"/>
    <property type="match status" value="1"/>
</dbReference>
<organism evidence="4 5">
    <name type="scientific">Gemmata obscuriglobus</name>
    <dbReference type="NCBI Taxonomy" id="114"/>
    <lineage>
        <taxon>Bacteria</taxon>
        <taxon>Pseudomonadati</taxon>
        <taxon>Planctomycetota</taxon>
        <taxon>Planctomycetia</taxon>
        <taxon>Gemmatales</taxon>
        <taxon>Gemmataceae</taxon>
        <taxon>Gemmata</taxon>
    </lineage>
</organism>
<keyword evidence="1" id="KW-0343">GTPase activation</keyword>
<reference evidence="4 5" key="1">
    <citation type="submission" date="2018-01" db="EMBL/GenBank/DDBJ databases">
        <title>G. obscuriglobus.</title>
        <authorList>
            <person name="Franke J."/>
            <person name="Blomberg W."/>
            <person name="Selmecki A."/>
        </authorList>
    </citation>
    <scope>NUCLEOTIDE SEQUENCE [LARGE SCALE GENOMIC DNA]</scope>
    <source>
        <strain evidence="4 5">DSM 5831</strain>
    </source>
</reference>
<dbReference type="InterPro" id="IPR032675">
    <property type="entry name" value="LRR_dom_sf"/>
</dbReference>
<dbReference type="InterPro" id="IPR027038">
    <property type="entry name" value="RanGap"/>
</dbReference>
<gene>
    <name evidence="4" type="ORF">C1280_03455</name>
</gene>
<dbReference type="InterPro" id="IPR001611">
    <property type="entry name" value="Leu-rich_rpt"/>
</dbReference>
<accession>A0A2Z3GZ72</accession>
<dbReference type="AlphaFoldDB" id="A0A2Z3GZ72"/>
<dbReference type="Proteomes" id="UP000245802">
    <property type="component" value="Chromosome"/>
</dbReference>
<dbReference type="SMART" id="SM00368">
    <property type="entry name" value="LRR_RI"/>
    <property type="match status" value="1"/>
</dbReference>
<sequence>MSDEKALLDAIWEHPHDDTVRLAYADWLDEHEQPARAEFIRVQIGAARLNRWDEPYPALVKREDELLVKHEAEWRAKVPKKWVKSQFHRGFLQLNVSGLSFETLTKLTVRQLKLAPLARYHYNLRARDYNAFLEWPGAVFQDLFAPRPPLPDGWLDRLLVCDRLRNASEVAFICDPRAVLTADEVRGVLDTWANRHLVAFRFASEARTGAAEDADTAAYEVMAGHRALANVRRLDLHSTRPGPVGLHALGHSPHLDNLRELELSGAHVGDAELTELCRSPLLPSLRELWLTGCEVGDEGAVALANSPAASGLRVLSVFRNNIGPDGLRALARSPHLTGLRRLELAQNPGGRYAEVNAELQARFGHMSRFRV</sequence>
<keyword evidence="2" id="KW-0433">Leucine-rich repeat</keyword>
<evidence type="ECO:0000256" key="1">
    <source>
        <dbReference type="ARBA" id="ARBA00022468"/>
    </source>
</evidence>
<evidence type="ECO:0000256" key="2">
    <source>
        <dbReference type="ARBA" id="ARBA00022614"/>
    </source>
</evidence>
<dbReference type="OrthoDB" id="261413at2"/>
<keyword evidence="5" id="KW-1185">Reference proteome</keyword>
<proteinExistence type="predicted"/>
<keyword evidence="3" id="KW-0677">Repeat</keyword>
<dbReference type="GO" id="GO:0005096">
    <property type="term" value="F:GTPase activator activity"/>
    <property type="evidence" value="ECO:0007669"/>
    <property type="project" value="UniProtKB-KW"/>
</dbReference>
<dbReference type="Pfam" id="PF13516">
    <property type="entry name" value="LRR_6"/>
    <property type="match status" value="2"/>
</dbReference>
<name>A0A2Z3GZ72_9BACT</name>
<dbReference type="InterPro" id="IPR014338">
    <property type="entry name" value="CHP02996_rpt-companion-dom"/>
</dbReference>
<dbReference type="EMBL" id="CP025958">
    <property type="protein sequence ID" value="AWM36155.1"/>
    <property type="molecule type" value="Genomic_DNA"/>
</dbReference>
<dbReference type="NCBIfam" id="TIGR02996">
    <property type="entry name" value="rpt_mate_G_obs"/>
    <property type="match status" value="1"/>
</dbReference>
<evidence type="ECO:0000256" key="3">
    <source>
        <dbReference type="ARBA" id="ARBA00022737"/>
    </source>
</evidence>